<gene>
    <name evidence="1" type="ORF">M9H77_25599</name>
</gene>
<comment type="caution">
    <text evidence="1">The sequence shown here is derived from an EMBL/GenBank/DDBJ whole genome shotgun (WGS) entry which is preliminary data.</text>
</comment>
<keyword evidence="2" id="KW-1185">Reference proteome</keyword>
<protein>
    <submittedName>
        <fullName evidence="1">Uncharacterized protein</fullName>
    </submittedName>
</protein>
<evidence type="ECO:0000313" key="2">
    <source>
        <dbReference type="Proteomes" id="UP001060085"/>
    </source>
</evidence>
<evidence type="ECO:0000313" key="1">
    <source>
        <dbReference type="EMBL" id="KAI5656806.1"/>
    </source>
</evidence>
<name>A0ACC0ABC9_CATRO</name>
<dbReference type="EMBL" id="CM044706">
    <property type="protein sequence ID" value="KAI5656806.1"/>
    <property type="molecule type" value="Genomic_DNA"/>
</dbReference>
<sequence>MISNLKSIQETPKNHTNPLQKTENMESRIQKQQQQSISSCPSPLPSSSLLKDISNIRTPKNPGKYSNVPYSPYPHSQSKFFTASKATPMSSSSRRGPVKTSATMARAKVARRLKAFELEQSKSARKVQIDKEKSLKSLAKSLTVWLNFLFENPTSCGCDESRFTGELDRMGSGNLADQESVLKKKREKGPGRGVKVGIEGPWRGPKRQKNLTWGGGSDNGDTTSAYPGLKTSLIEVCSFEDLKERMRAYLSLASCKEIFDTMTQVTKTIDEGRLKMRAHCPMVTDVAMKERSMRVLMSYNPIWLRIGLYVILGGDSLLPNEEAKSEQEMAFLRMVIEKQFFSHPELAKTFSYNKLVDGLYRPGYYEKLGAVILKRFLLLVLILDKAKHQSSLPLKYGIDGLDGGSPLLFSLQSNIKSSRQLINDFLSSDMMHGEGNLLAHLMILGYKVTYTQSPLVEYNFRVVDLFEDLQDGVRLCRAIQLLQHDSSILLKTVVPSDTQKKNLVNCGIALQYLKQSGVSLCDEDGMLITEEDVANREKELVISLLWNMFVHLQLPLLITNELLSEEIVKIRGVTQKHSSSSTILDMLLGWIQAIGESYDLKIENFSSLVDGKAMWCLLDYYFRKEHHGSSIKDLDETNEAISLVSTNEYTDAVHNFILSQKLTSLLGNFPEVLQVSDLLEHKGACNDRSVVILLVFLSFQLLVKRNTDQLNFHKLLGYRCKTPERKRLSTDDASTKFKAIMAWWRDMAQQNNKCNSSVATLHSQWFLTSKRSNSIQRENAAKIIQSHFRRSVEISRFMSIKKAVCLLQTAIRAWLFVKLDSLTNQFGANKAQKLSYAKMEHCENLATYMAFLSNRHYFVNLKKSVRVIQQAVRAWISRRHHIRRMLLKDLDNDFVHSTIVFEECIHEWKPSSVLAEVERDSTVFREDETKTLQIRAATTIQKVWRKFSVCKSLQRQHFAATKIQSHLRSLLMRKLFKDKKEAILKIQSIVRCILLSQDLHCYKQATKSAILIQSHIRGWIARRSFYKLGISAVLIQSHIRGLMARRSVYRLRCHTLTIQSHFRGWLKRKELLVQKDAAIRIQNAFRDMKQRKRFFCTIHAAIEIQRFVRGEIARKKLLGASSCHNISNHIFSNFELKIISWSVMKLQRWWRGVLLLKLRTRSAIIIQTHFRGWIARKRAIRERHRITVIQAYWKGYIARKDSRGTLLDLRLRVQKSAANVHDSMRLINRLVAALSELLSMRNISGILHTCATLDMATEHSQRCCEELVAAGAVHTLLKLIRSVSRSIPDQEILKHALSTLRNLSRYPHLTTVLIETHGCVEIILWELIRNKDEGYFIACELLKKICLEKRGIEAVYKLPPLLKRLHNLAEDLAKKAAYEKSTRRNNGARLARTQADRRLREVIELLEMIKNA</sequence>
<reference evidence="2" key="1">
    <citation type="journal article" date="2023" name="Nat. Plants">
        <title>Single-cell RNA sequencing provides a high-resolution roadmap for understanding the multicellular compartmentation of specialized metabolism.</title>
        <authorList>
            <person name="Sun S."/>
            <person name="Shen X."/>
            <person name="Li Y."/>
            <person name="Li Y."/>
            <person name="Wang S."/>
            <person name="Li R."/>
            <person name="Zhang H."/>
            <person name="Shen G."/>
            <person name="Guo B."/>
            <person name="Wei J."/>
            <person name="Xu J."/>
            <person name="St-Pierre B."/>
            <person name="Chen S."/>
            <person name="Sun C."/>
        </authorList>
    </citation>
    <scope>NUCLEOTIDE SEQUENCE [LARGE SCALE GENOMIC DNA]</scope>
</reference>
<accession>A0ACC0ABC9</accession>
<proteinExistence type="predicted"/>
<organism evidence="1 2">
    <name type="scientific">Catharanthus roseus</name>
    <name type="common">Madagascar periwinkle</name>
    <name type="synonym">Vinca rosea</name>
    <dbReference type="NCBI Taxonomy" id="4058"/>
    <lineage>
        <taxon>Eukaryota</taxon>
        <taxon>Viridiplantae</taxon>
        <taxon>Streptophyta</taxon>
        <taxon>Embryophyta</taxon>
        <taxon>Tracheophyta</taxon>
        <taxon>Spermatophyta</taxon>
        <taxon>Magnoliopsida</taxon>
        <taxon>eudicotyledons</taxon>
        <taxon>Gunneridae</taxon>
        <taxon>Pentapetalae</taxon>
        <taxon>asterids</taxon>
        <taxon>lamiids</taxon>
        <taxon>Gentianales</taxon>
        <taxon>Apocynaceae</taxon>
        <taxon>Rauvolfioideae</taxon>
        <taxon>Vinceae</taxon>
        <taxon>Catharanthinae</taxon>
        <taxon>Catharanthus</taxon>
    </lineage>
</organism>
<dbReference type="Proteomes" id="UP001060085">
    <property type="component" value="Linkage Group LG06"/>
</dbReference>